<evidence type="ECO:0000313" key="3">
    <source>
        <dbReference type="EMBL" id="MCQ8130224.1"/>
    </source>
</evidence>
<keyword evidence="1" id="KW-0175">Coiled coil</keyword>
<dbReference type="InterPro" id="IPR010870">
    <property type="entry name" value="Porin_O/P"/>
</dbReference>
<dbReference type="EMBL" id="JANIBK010000137">
    <property type="protein sequence ID" value="MCQ8130224.1"/>
    <property type="molecule type" value="Genomic_DNA"/>
</dbReference>
<feature type="coiled-coil region" evidence="1">
    <location>
        <begin position="56"/>
        <end position="97"/>
    </location>
</feature>
<reference evidence="3 4" key="1">
    <citation type="submission" date="2022-07" db="EMBL/GenBank/DDBJ databases">
        <title>Methylomonas rivi sp. nov., Methylomonas rosea sp. nov., Methylomonas aureus sp. nov. and Methylomonas subterranea sp. nov., four novel methanotrophs isolated from a freshwater creek and the deep terrestrial subsurface.</title>
        <authorList>
            <person name="Abin C."/>
            <person name="Sankaranarayanan K."/>
            <person name="Garner C."/>
            <person name="Sindelar R."/>
            <person name="Kotary K."/>
            <person name="Garner R."/>
            <person name="Barclay S."/>
            <person name="Lawson P."/>
            <person name="Krumholz L."/>
        </authorList>
    </citation>
    <scope>NUCLEOTIDE SEQUENCE [LARGE SCALE GENOMIC DNA]</scope>
    <source>
        <strain evidence="3 4">WSC-6</strain>
    </source>
</reference>
<sequence length="496" mass="54661">MKLTKLGLAMASLMGAGLATEALALDLYVDTKTQQIYAEPGKGRVKLGSFEKVEDSAAQKAEAAAQKAEIEQIKEDLALKNNELKALDEHMKVAEEVKVKMGNKGVEFESADKDFKFRMGGRIHADASYSSGDDNLVNRGTTTHAEANDGTEIRRARIEMLGTFYKDWDFKSQWDFADNSVSTKDLFIQYTGLKDFEFTAGQQKQAFSRELQESSNDMLFMERSLMNALNEPTVDRAIGLNVGSFQKDWTGQVGIYGDTIAPPATGVADEGWAINSRWTYAPINEKTKLIHLGIAGNHRNLNANNDVAGGVLRLRSETSHMSNLFLIDTGTIAGVDAIDMVGLEANGLYGPFTIGGEYTKMWVERKNAVASQSNLDYSAWYTEASWTITGESRKYKKGKFYKLSPKQNFSLKNGTWGAWELAGRYSEADLNSGVGTADNGGQMSLLTVALNWYLNDTIRFMADYNKTLDLNRPAVATVGGGEPNVDTFMLRGQLAF</sequence>
<comment type="caution">
    <text evidence="3">The sequence shown here is derived from an EMBL/GenBank/DDBJ whole genome shotgun (WGS) entry which is preliminary data.</text>
</comment>
<evidence type="ECO:0000256" key="1">
    <source>
        <dbReference type="SAM" id="Coils"/>
    </source>
</evidence>
<proteinExistence type="predicted"/>
<dbReference type="Pfam" id="PF07396">
    <property type="entry name" value="Porin_O_P"/>
    <property type="match status" value="1"/>
</dbReference>
<protein>
    <submittedName>
        <fullName evidence="3">OprO/OprP family phosphate-selective porin</fullName>
    </submittedName>
</protein>
<feature type="signal peptide" evidence="2">
    <location>
        <begin position="1"/>
        <end position="24"/>
    </location>
</feature>
<dbReference type="SUPFAM" id="SSF56935">
    <property type="entry name" value="Porins"/>
    <property type="match status" value="1"/>
</dbReference>
<dbReference type="Gene3D" id="2.40.160.10">
    <property type="entry name" value="Porin"/>
    <property type="match status" value="1"/>
</dbReference>
<keyword evidence="2" id="KW-0732">Signal</keyword>
<evidence type="ECO:0000313" key="4">
    <source>
        <dbReference type="Proteomes" id="UP001524586"/>
    </source>
</evidence>
<dbReference type="InterPro" id="IPR023614">
    <property type="entry name" value="Porin_dom_sf"/>
</dbReference>
<dbReference type="RefSeq" id="WP_256616647.1">
    <property type="nucleotide sequence ID" value="NZ_JANIBK010000137.1"/>
</dbReference>
<name>A0ABT1U8N4_9GAMM</name>
<accession>A0ABT1U8N4</accession>
<feature type="chain" id="PRO_5046546519" evidence="2">
    <location>
        <begin position="25"/>
        <end position="496"/>
    </location>
</feature>
<organism evidence="3 4">
    <name type="scientific">Methylomonas rivi</name>
    <dbReference type="NCBI Taxonomy" id="2952226"/>
    <lineage>
        <taxon>Bacteria</taxon>
        <taxon>Pseudomonadati</taxon>
        <taxon>Pseudomonadota</taxon>
        <taxon>Gammaproteobacteria</taxon>
        <taxon>Methylococcales</taxon>
        <taxon>Methylococcaceae</taxon>
        <taxon>Methylomonas</taxon>
    </lineage>
</organism>
<dbReference type="Proteomes" id="UP001524586">
    <property type="component" value="Unassembled WGS sequence"/>
</dbReference>
<evidence type="ECO:0000256" key="2">
    <source>
        <dbReference type="SAM" id="SignalP"/>
    </source>
</evidence>
<gene>
    <name evidence="3" type="ORF">NP596_17330</name>
</gene>
<keyword evidence="4" id="KW-1185">Reference proteome</keyword>